<dbReference type="AlphaFoldDB" id="A0A9X1HS47"/>
<evidence type="ECO:0000256" key="4">
    <source>
        <dbReference type="ARBA" id="ARBA00022692"/>
    </source>
</evidence>
<dbReference type="InterPro" id="IPR001185">
    <property type="entry name" value="MS_channel"/>
</dbReference>
<sequence>MFKEFKEFISRGNVLELAVGLIMATYFGAIVKSFVDDIIMPPVGKMIAGVDFSELKLKIGENVLADGTVEAVSINYGNFINTIITFIIVSFAVFMVVKSYNRFLKKQEEAAPAAPPAPSNEEKLLTEIRDLLKKQ</sequence>
<dbReference type="Proteomes" id="UP001139409">
    <property type="component" value="Unassembled WGS sequence"/>
</dbReference>
<dbReference type="EMBL" id="JAIXNE010000003">
    <property type="protein sequence ID" value="MCA6075792.1"/>
    <property type="molecule type" value="Genomic_DNA"/>
</dbReference>
<dbReference type="SUPFAM" id="SSF81330">
    <property type="entry name" value="Gated mechanosensitive channel"/>
    <property type="match status" value="1"/>
</dbReference>
<organism evidence="11 13">
    <name type="scientific">Fulvivirga sedimenti</name>
    <dbReference type="NCBI Taxonomy" id="2879465"/>
    <lineage>
        <taxon>Bacteria</taxon>
        <taxon>Pseudomonadati</taxon>
        <taxon>Bacteroidota</taxon>
        <taxon>Cytophagia</taxon>
        <taxon>Cytophagales</taxon>
        <taxon>Fulvivirgaceae</taxon>
        <taxon>Fulvivirga</taxon>
    </lineage>
</organism>
<proteinExistence type="inferred from homology"/>
<keyword evidence="13" id="KW-1185">Reference proteome</keyword>
<gene>
    <name evidence="9 11" type="primary">mscL</name>
    <name evidence="10" type="ORF">LDX50_07025</name>
    <name evidence="11" type="ORF">LDX50_12995</name>
    <name evidence="12" type="ORF">LDX50_18715</name>
</gene>
<comment type="subunit">
    <text evidence="9">Homopentamer.</text>
</comment>
<evidence type="ECO:0000256" key="5">
    <source>
        <dbReference type="ARBA" id="ARBA00022989"/>
    </source>
</evidence>
<keyword evidence="3 9" id="KW-1003">Cell membrane</keyword>
<accession>A0A9X1HS47</accession>
<protein>
    <recommendedName>
        <fullName evidence="9">Large-conductance mechanosensitive channel</fullName>
    </recommendedName>
</protein>
<dbReference type="NCBIfam" id="NF001843">
    <property type="entry name" value="PRK00567.1-4"/>
    <property type="match status" value="1"/>
</dbReference>
<name>A0A9X1HS47_9BACT</name>
<evidence type="ECO:0000313" key="12">
    <source>
        <dbReference type="EMBL" id="MCA6076920.1"/>
    </source>
</evidence>
<feature type="transmembrane region" description="Helical" evidence="9">
    <location>
        <begin position="12"/>
        <end position="31"/>
    </location>
</feature>
<dbReference type="PRINTS" id="PR01264">
    <property type="entry name" value="MECHCHANNEL"/>
</dbReference>
<comment type="similarity">
    <text evidence="9">Belongs to the MscL family.</text>
</comment>
<dbReference type="GO" id="GO:0008381">
    <property type="term" value="F:mechanosensitive monoatomic ion channel activity"/>
    <property type="evidence" value="ECO:0007669"/>
    <property type="project" value="UniProtKB-UniRule"/>
</dbReference>
<comment type="subcellular location">
    <subcellularLocation>
        <location evidence="9">Cell membrane</location>
        <topology evidence="9">Multi-pass membrane protein</topology>
    </subcellularLocation>
    <subcellularLocation>
        <location evidence="1">Membrane</location>
        <topology evidence="1">Multi-pass membrane protein</topology>
    </subcellularLocation>
</comment>
<dbReference type="NCBIfam" id="TIGR00220">
    <property type="entry name" value="mscL"/>
    <property type="match status" value="1"/>
</dbReference>
<evidence type="ECO:0000256" key="2">
    <source>
        <dbReference type="ARBA" id="ARBA00022448"/>
    </source>
</evidence>
<dbReference type="InterPro" id="IPR036019">
    <property type="entry name" value="MscL_channel"/>
</dbReference>
<keyword evidence="6 9" id="KW-0406">Ion transport</keyword>
<keyword evidence="7 9" id="KW-0472">Membrane</keyword>
<evidence type="ECO:0000313" key="11">
    <source>
        <dbReference type="EMBL" id="MCA6075792.1"/>
    </source>
</evidence>
<keyword evidence="5 9" id="KW-1133">Transmembrane helix</keyword>
<keyword evidence="2 9" id="KW-0813">Transport</keyword>
<dbReference type="InterPro" id="IPR037673">
    <property type="entry name" value="MSC/AndL"/>
</dbReference>
<keyword evidence="8 9" id="KW-0407">Ion channel</keyword>
<evidence type="ECO:0000256" key="3">
    <source>
        <dbReference type="ARBA" id="ARBA00022475"/>
    </source>
</evidence>
<dbReference type="HAMAP" id="MF_00115">
    <property type="entry name" value="MscL"/>
    <property type="match status" value="1"/>
</dbReference>
<evidence type="ECO:0000256" key="6">
    <source>
        <dbReference type="ARBA" id="ARBA00023065"/>
    </source>
</evidence>
<dbReference type="Pfam" id="PF01741">
    <property type="entry name" value="MscL"/>
    <property type="match status" value="1"/>
</dbReference>
<dbReference type="Gene3D" id="1.10.1200.120">
    <property type="entry name" value="Large-conductance mechanosensitive channel, MscL, domain 1"/>
    <property type="match status" value="1"/>
</dbReference>
<evidence type="ECO:0000256" key="1">
    <source>
        <dbReference type="ARBA" id="ARBA00004141"/>
    </source>
</evidence>
<dbReference type="EMBL" id="JAIXNE010000002">
    <property type="protein sequence ID" value="MCA6074615.1"/>
    <property type="molecule type" value="Genomic_DNA"/>
</dbReference>
<dbReference type="PANTHER" id="PTHR30266:SF2">
    <property type="entry name" value="LARGE-CONDUCTANCE MECHANOSENSITIVE CHANNEL"/>
    <property type="match status" value="1"/>
</dbReference>
<evidence type="ECO:0000313" key="10">
    <source>
        <dbReference type="EMBL" id="MCA6074615.1"/>
    </source>
</evidence>
<keyword evidence="4 9" id="KW-0812">Transmembrane</keyword>
<dbReference type="EMBL" id="JAIXNE010000004">
    <property type="protein sequence ID" value="MCA6076920.1"/>
    <property type="molecule type" value="Genomic_DNA"/>
</dbReference>
<dbReference type="RefSeq" id="WP_225697729.1">
    <property type="nucleotide sequence ID" value="NZ_JAIXNE010000002.1"/>
</dbReference>
<evidence type="ECO:0000256" key="7">
    <source>
        <dbReference type="ARBA" id="ARBA00023136"/>
    </source>
</evidence>
<feature type="transmembrane region" description="Helical" evidence="9">
    <location>
        <begin position="79"/>
        <end position="97"/>
    </location>
</feature>
<reference evidence="11" key="1">
    <citation type="submission" date="2021-09" db="EMBL/GenBank/DDBJ databases">
        <title>Fulvivirga sp. isolated from coastal sediment.</title>
        <authorList>
            <person name="Yu H."/>
        </authorList>
    </citation>
    <scope>NUCLEOTIDE SEQUENCE</scope>
    <source>
        <strain evidence="11">1062</strain>
    </source>
</reference>
<evidence type="ECO:0000313" key="13">
    <source>
        <dbReference type="Proteomes" id="UP001139409"/>
    </source>
</evidence>
<comment type="function">
    <text evidence="9">Channel that opens in response to stretch forces in the membrane lipid bilayer. May participate in the regulation of osmotic pressure changes within the cell.</text>
</comment>
<comment type="caution">
    <text evidence="11">The sequence shown here is derived from an EMBL/GenBank/DDBJ whole genome shotgun (WGS) entry which is preliminary data.</text>
</comment>
<dbReference type="GO" id="GO:0005886">
    <property type="term" value="C:plasma membrane"/>
    <property type="evidence" value="ECO:0007669"/>
    <property type="project" value="UniProtKB-SubCell"/>
</dbReference>
<evidence type="ECO:0000256" key="9">
    <source>
        <dbReference type="HAMAP-Rule" id="MF_00115"/>
    </source>
</evidence>
<dbReference type="PANTHER" id="PTHR30266">
    <property type="entry name" value="MECHANOSENSITIVE CHANNEL MSCL"/>
    <property type="match status" value="1"/>
</dbReference>
<evidence type="ECO:0000256" key="8">
    <source>
        <dbReference type="ARBA" id="ARBA00023303"/>
    </source>
</evidence>